<organism evidence="2 3">
    <name type="scientific">Aromatoleum buckelii</name>
    <dbReference type="NCBI Taxonomy" id="200254"/>
    <lineage>
        <taxon>Bacteria</taxon>
        <taxon>Pseudomonadati</taxon>
        <taxon>Pseudomonadota</taxon>
        <taxon>Betaproteobacteria</taxon>
        <taxon>Rhodocyclales</taxon>
        <taxon>Rhodocyclaceae</taxon>
        <taxon>Aromatoleum</taxon>
    </lineage>
</organism>
<accession>A0ABX1N6H2</accession>
<evidence type="ECO:0000313" key="2">
    <source>
        <dbReference type="EMBL" id="NMF94842.1"/>
    </source>
</evidence>
<evidence type="ECO:0000256" key="1">
    <source>
        <dbReference type="SAM" id="MobiDB-lite"/>
    </source>
</evidence>
<dbReference type="Proteomes" id="UP000601990">
    <property type="component" value="Unassembled WGS sequence"/>
</dbReference>
<dbReference type="EMBL" id="WTVH01000038">
    <property type="protein sequence ID" value="NMF94842.1"/>
    <property type="molecule type" value="Genomic_DNA"/>
</dbReference>
<proteinExistence type="predicted"/>
<reference evidence="2" key="1">
    <citation type="submission" date="2019-12" db="EMBL/GenBank/DDBJ databases">
        <title>Comparative genomics gives insights into the taxonomy of the Azoarcus-Aromatoleum group and reveals separate origins of nif in the plant-associated Azoarcus and non-plant-associated Aromatoleum sub-groups.</title>
        <authorList>
            <person name="Lafos M."/>
            <person name="Maluk M."/>
            <person name="Batista M."/>
            <person name="Junghare M."/>
            <person name="Carmona M."/>
            <person name="Faoro H."/>
            <person name="Cruz L.M."/>
            <person name="Battistoni F."/>
            <person name="De Souza E."/>
            <person name="Pedrosa F."/>
            <person name="Chen W.-M."/>
            <person name="Poole P.S."/>
            <person name="Dixon R.A."/>
            <person name="James E.K."/>
        </authorList>
    </citation>
    <scope>NUCLEOTIDE SEQUENCE</scope>
    <source>
        <strain evidence="2">U120</strain>
    </source>
</reference>
<name>A0ABX1N6H2_9RHOO</name>
<evidence type="ECO:0000313" key="3">
    <source>
        <dbReference type="Proteomes" id="UP000601990"/>
    </source>
</evidence>
<feature type="region of interest" description="Disordered" evidence="1">
    <location>
        <begin position="1"/>
        <end position="26"/>
    </location>
</feature>
<keyword evidence="3" id="KW-1185">Reference proteome</keyword>
<sequence>MPAECVLQAPFRRPHRKSPHGRDPAINEPYRETIMARTKLHLSAFAIAAGLAIFGPIPVSSAAETATASTTVTALQTEQGKANAIDADRMATDPALRQGMTTIRKIVEPYIPLIRSGQFGDGHYNAVGTAVTHQIEYIVGNCKLDPEADRVLHELLVQLQDGADRFGGKTAGAARGEGVAPIVSALNDYGRYFDHAGWQPVGEIQ</sequence>
<gene>
    <name evidence="2" type="ORF">GO608_16110</name>
</gene>
<protein>
    <submittedName>
        <fullName evidence="2">Uncharacterized protein</fullName>
    </submittedName>
</protein>
<comment type="caution">
    <text evidence="2">The sequence shown here is derived from an EMBL/GenBank/DDBJ whole genome shotgun (WGS) entry which is preliminary data.</text>
</comment>